<dbReference type="EMBL" id="SLUB01000074">
    <property type="protein sequence ID" value="THE09519.1"/>
    <property type="molecule type" value="Genomic_DNA"/>
</dbReference>
<dbReference type="SUPFAM" id="SSF46689">
    <property type="entry name" value="Homeodomain-like"/>
    <property type="match status" value="1"/>
</dbReference>
<evidence type="ECO:0000256" key="1">
    <source>
        <dbReference type="ARBA" id="ARBA00022741"/>
    </source>
</evidence>
<accession>A0A4S3PJH5</accession>
<dbReference type="OrthoDB" id="9771372at2"/>
<dbReference type="SUPFAM" id="SSF52540">
    <property type="entry name" value="P-loop containing nucleoside triphosphate hydrolases"/>
    <property type="match status" value="1"/>
</dbReference>
<dbReference type="SUPFAM" id="SSF55785">
    <property type="entry name" value="PYP-like sensor domain (PAS domain)"/>
    <property type="match status" value="1"/>
</dbReference>
<dbReference type="InterPro" id="IPR010524">
    <property type="entry name" value="Sig_transdc_resp-reg_PrpR_N"/>
</dbReference>
<proteinExistence type="predicted"/>
<dbReference type="Gene3D" id="3.40.50.2300">
    <property type="match status" value="1"/>
</dbReference>
<keyword evidence="4" id="KW-0238">DNA-binding</keyword>
<sequence length="625" mass="70441">MIGVIAPYSQFKDEVENISNDLNIPVIVEVGALRAGLRLAKKMIREQNVKVIIARGATANFLKEKLDIPIIKIDVTNFDIIKTLSEARKVQRNIVLIDHVENQGRIDLHTIKEILNVEIALKQYENERDISNHINEVAFINEHQPIVGTAECIAHTAGIKGVQTFIVFSQTDSISEALWRAKESLEYFVREELKQKHLESIISYAFDGVISTDVEGIVTVCNEVAAKFLDIRPGEIVGRHINNIGLSLFKKLIGDLNEASKKVISSGNKKYVLNRVCIGGNSLVVTFQDAEAILKMDSKVRSELYHRRFYSKYTFDDIIYQCHAMERHISLAKAYAKADSNILIYGESGTGKELIAQSIHNESDRKDGPFIAVNCAALPENLLESELFGYEEGAFTGAKKGGKPGLFEMAHGGTIFLDEIGEVALALQARLLRVLQEKEVRRIGGERIIPVNIRIISATNKNLLQSIKTNEFRSDLYYRLNILHIHLPPLRERRGDINLLIDKLLVKHDGDPGLISTETRKMLNSYNWPGNIRELENVIERAVAVGSHFEGQIIDLLQQQEFTPSDEINLSPTEDYIKVKIGSLEEMEGQIFDELTIRYNGNRTEMADKLGISRTTLWKKTKQVN</sequence>
<dbReference type="SMART" id="SM00382">
    <property type="entry name" value="AAA"/>
    <property type="match status" value="1"/>
</dbReference>
<dbReference type="FunFam" id="3.40.50.300:FF:000006">
    <property type="entry name" value="DNA-binding transcriptional regulator NtrC"/>
    <property type="match status" value="1"/>
</dbReference>
<dbReference type="PROSITE" id="PS50112">
    <property type="entry name" value="PAS"/>
    <property type="match status" value="1"/>
</dbReference>
<dbReference type="SUPFAM" id="SSF159800">
    <property type="entry name" value="PrpR receptor domain-like"/>
    <property type="match status" value="1"/>
</dbReference>
<evidence type="ECO:0000259" key="6">
    <source>
        <dbReference type="PROSITE" id="PS50045"/>
    </source>
</evidence>
<dbReference type="GO" id="GO:0005524">
    <property type="term" value="F:ATP binding"/>
    <property type="evidence" value="ECO:0007669"/>
    <property type="project" value="UniProtKB-KW"/>
</dbReference>
<evidence type="ECO:0000256" key="5">
    <source>
        <dbReference type="ARBA" id="ARBA00023163"/>
    </source>
</evidence>
<name>A0A4S3PJH5_9BACI</name>
<dbReference type="Pfam" id="PF25601">
    <property type="entry name" value="AAA_lid_14"/>
    <property type="match status" value="1"/>
</dbReference>
<dbReference type="PANTHER" id="PTHR32071:SF57">
    <property type="entry name" value="C4-DICARBOXYLATE TRANSPORT TRANSCRIPTIONAL REGULATORY PROTEIN DCTD"/>
    <property type="match status" value="1"/>
</dbReference>
<dbReference type="InterPro" id="IPR027417">
    <property type="entry name" value="P-loop_NTPase"/>
</dbReference>
<dbReference type="InterPro" id="IPR025943">
    <property type="entry name" value="Sigma_54_int_dom_ATP-bd_2"/>
</dbReference>
<dbReference type="SMART" id="SM00091">
    <property type="entry name" value="PAS"/>
    <property type="match status" value="1"/>
</dbReference>
<dbReference type="Pfam" id="PF06506">
    <property type="entry name" value="PrpR_N"/>
    <property type="match status" value="1"/>
</dbReference>
<keyword evidence="5" id="KW-0804">Transcription</keyword>
<dbReference type="PANTHER" id="PTHR32071">
    <property type="entry name" value="TRANSCRIPTIONAL REGULATORY PROTEIN"/>
    <property type="match status" value="1"/>
</dbReference>
<dbReference type="PROSITE" id="PS00676">
    <property type="entry name" value="SIGMA54_INTERACT_2"/>
    <property type="match status" value="1"/>
</dbReference>
<organism evidence="8 9">
    <name type="scientific">Bacillus timonensis</name>
    <dbReference type="NCBI Taxonomy" id="1033734"/>
    <lineage>
        <taxon>Bacteria</taxon>
        <taxon>Bacillati</taxon>
        <taxon>Bacillota</taxon>
        <taxon>Bacilli</taxon>
        <taxon>Bacillales</taxon>
        <taxon>Bacillaceae</taxon>
        <taxon>Bacillus</taxon>
    </lineage>
</organism>
<dbReference type="GO" id="GO:0000156">
    <property type="term" value="F:phosphorelay response regulator activity"/>
    <property type="evidence" value="ECO:0007669"/>
    <property type="project" value="InterPro"/>
</dbReference>
<dbReference type="InterPro" id="IPR025662">
    <property type="entry name" value="Sigma_54_int_dom_ATP-bd_1"/>
</dbReference>
<keyword evidence="2" id="KW-0067">ATP-binding</keyword>
<dbReference type="CDD" id="cd00009">
    <property type="entry name" value="AAA"/>
    <property type="match status" value="1"/>
</dbReference>
<reference evidence="8 9" key="1">
    <citation type="journal article" date="2019" name="Indoor Air">
        <title>Impacts of indoor surface finishes on bacterial viability.</title>
        <authorList>
            <person name="Hu J."/>
            <person name="Maamar S.B."/>
            <person name="Glawe A.J."/>
            <person name="Gottel N."/>
            <person name="Gilbert J.A."/>
            <person name="Hartmann E.M."/>
        </authorList>
    </citation>
    <scope>NUCLEOTIDE SEQUENCE [LARGE SCALE GENOMIC DNA]</scope>
    <source>
        <strain evidence="8 9">AF060A6</strain>
    </source>
</reference>
<dbReference type="Proteomes" id="UP000306477">
    <property type="component" value="Unassembled WGS sequence"/>
</dbReference>
<dbReference type="InterPro" id="IPR002078">
    <property type="entry name" value="Sigma_54_int"/>
</dbReference>
<dbReference type="InterPro" id="IPR058031">
    <property type="entry name" value="AAA_lid_NorR"/>
</dbReference>
<comment type="caution">
    <text evidence="8">The sequence shown here is derived from an EMBL/GenBank/DDBJ whole genome shotgun (WGS) entry which is preliminary data.</text>
</comment>
<dbReference type="InterPro" id="IPR003593">
    <property type="entry name" value="AAA+_ATPase"/>
</dbReference>
<dbReference type="InterPro" id="IPR025944">
    <property type="entry name" value="Sigma_54_int_dom_CS"/>
</dbReference>
<dbReference type="Gene3D" id="3.30.450.20">
    <property type="entry name" value="PAS domain"/>
    <property type="match status" value="1"/>
</dbReference>
<feature type="domain" description="Sigma-54 factor interaction" evidence="6">
    <location>
        <begin position="318"/>
        <end position="544"/>
    </location>
</feature>
<dbReference type="Gene3D" id="3.40.50.300">
    <property type="entry name" value="P-loop containing nucleotide triphosphate hydrolases"/>
    <property type="match status" value="1"/>
</dbReference>
<dbReference type="InterPro" id="IPR002197">
    <property type="entry name" value="HTH_Fis"/>
</dbReference>
<dbReference type="InterPro" id="IPR009057">
    <property type="entry name" value="Homeodomain-like_sf"/>
</dbReference>
<evidence type="ECO:0000256" key="3">
    <source>
        <dbReference type="ARBA" id="ARBA00023015"/>
    </source>
</evidence>
<keyword evidence="1" id="KW-0547">Nucleotide-binding</keyword>
<dbReference type="InterPro" id="IPR035965">
    <property type="entry name" value="PAS-like_dom_sf"/>
</dbReference>
<keyword evidence="3" id="KW-0805">Transcription regulation</keyword>
<dbReference type="RefSeq" id="WP_136381682.1">
    <property type="nucleotide sequence ID" value="NZ_SLUB01000074.1"/>
</dbReference>
<evidence type="ECO:0000256" key="2">
    <source>
        <dbReference type="ARBA" id="ARBA00022840"/>
    </source>
</evidence>
<dbReference type="Gene3D" id="3.40.50.10660">
    <property type="entry name" value="PrpR receptor domain-like"/>
    <property type="match status" value="1"/>
</dbReference>
<dbReference type="Gene3D" id="1.10.10.60">
    <property type="entry name" value="Homeodomain-like"/>
    <property type="match status" value="1"/>
</dbReference>
<evidence type="ECO:0000313" key="8">
    <source>
        <dbReference type="EMBL" id="THE09519.1"/>
    </source>
</evidence>
<dbReference type="PROSITE" id="PS00675">
    <property type="entry name" value="SIGMA54_INTERACT_1"/>
    <property type="match status" value="1"/>
</dbReference>
<dbReference type="CDD" id="cd00130">
    <property type="entry name" value="PAS"/>
    <property type="match status" value="1"/>
</dbReference>
<evidence type="ECO:0000256" key="4">
    <source>
        <dbReference type="ARBA" id="ARBA00023125"/>
    </source>
</evidence>
<dbReference type="GO" id="GO:0043565">
    <property type="term" value="F:sequence-specific DNA binding"/>
    <property type="evidence" value="ECO:0007669"/>
    <property type="project" value="InterPro"/>
</dbReference>
<dbReference type="PROSITE" id="PS50045">
    <property type="entry name" value="SIGMA54_INTERACT_4"/>
    <property type="match status" value="1"/>
</dbReference>
<dbReference type="PROSITE" id="PS00688">
    <property type="entry name" value="SIGMA54_INTERACT_3"/>
    <property type="match status" value="1"/>
</dbReference>
<dbReference type="Pfam" id="PF00158">
    <property type="entry name" value="Sigma54_activat"/>
    <property type="match status" value="1"/>
</dbReference>
<dbReference type="AlphaFoldDB" id="A0A4S3PJH5"/>
<feature type="domain" description="PAS" evidence="7">
    <location>
        <begin position="194"/>
        <end position="239"/>
    </location>
</feature>
<dbReference type="Gene3D" id="1.10.8.60">
    <property type="match status" value="1"/>
</dbReference>
<dbReference type="InterPro" id="IPR000014">
    <property type="entry name" value="PAS"/>
</dbReference>
<gene>
    <name evidence="8" type="ORF">E1I69_21995</name>
</gene>
<protein>
    <submittedName>
        <fullName evidence="8">AAA family ATPase</fullName>
    </submittedName>
</protein>
<evidence type="ECO:0000259" key="7">
    <source>
        <dbReference type="PROSITE" id="PS50112"/>
    </source>
</evidence>
<evidence type="ECO:0000313" key="9">
    <source>
        <dbReference type="Proteomes" id="UP000306477"/>
    </source>
</evidence>
<dbReference type="GO" id="GO:0006355">
    <property type="term" value="P:regulation of DNA-templated transcription"/>
    <property type="evidence" value="ECO:0007669"/>
    <property type="project" value="InterPro"/>
</dbReference>
<dbReference type="Pfam" id="PF02954">
    <property type="entry name" value="HTH_8"/>
    <property type="match status" value="1"/>
</dbReference>
<keyword evidence="9" id="KW-1185">Reference proteome</keyword>